<accession>A0A1R1B1E7</accession>
<reference evidence="1 2" key="1">
    <citation type="submission" date="2016-11" db="EMBL/GenBank/DDBJ databases">
        <title>Paenibacillus species isolates.</title>
        <authorList>
            <person name="Beno S.M."/>
        </authorList>
    </citation>
    <scope>NUCLEOTIDE SEQUENCE [LARGE SCALE GENOMIC DNA]</scope>
    <source>
        <strain evidence="1 2">FSL F4-0100</strain>
    </source>
</reference>
<dbReference type="AlphaFoldDB" id="A0A1R1B1E7"/>
<dbReference type="Proteomes" id="UP000187074">
    <property type="component" value="Unassembled WGS sequence"/>
</dbReference>
<organism evidence="1 2">
    <name type="scientific">Paenibacillus lautus</name>
    <name type="common">Bacillus lautus</name>
    <dbReference type="NCBI Taxonomy" id="1401"/>
    <lineage>
        <taxon>Bacteria</taxon>
        <taxon>Bacillati</taxon>
        <taxon>Bacillota</taxon>
        <taxon>Bacilli</taxon>
        <taxon>Bacillales</taxon>
        <taxon>Paenibacillaceae</taxon>
        <taxon>Paenibacillus</taxon>
    </lineage>
</organism>
<protein>
    <submittedName>
        <fullName evidence="1">Uncharacterized protein</fullName>
    </submittedName>
</protein>
<sequence>MTTNETGLITWLVELLQTTKFYNQNSKFNEFNLCRYDGVEYVTQLIVKKINYIKDKLFLHTNYSDVDNRRMLHMILNRYTSEICLNFFYQWLSIAKEGSRRAVAPPWIQIEQMIEMSLPSLIFKLDSDTRKKASIIQVYRSKNVRELPELMCTIGSKQMKKEIRNMKSYTPSRVAMKVFDNSSQENISQRDYVNKYVAKFSF</sequence>
<dbReference type="STRING" id="1401.BK123_16745"/>
<comment type="caution">
    <text evidence="1">The sequence shown here is derived from an EMBL/GenBank/DDBJ whole genome shotgun (WGS) entry which is preliminary data.</text>
</comment>
<evidence type="ECO:0000313" key="1">
    <source>
        <dbReference type="EMBL" id="OME92254.1"/>
    </source>
</evidence>
<dbReference type="EMBL" id="MRTF01000005">
    <property type="protein sequence ID" value="OME92254.1"/>
    <property type="molecule type" value="Genomic_DNA"/>
</dbReference>
<name>A0A1R1B1E7_PAELA</name>
<evidence type="ECO:0000313" key="2">
    <source>
        <dbReference type="Proteomes" id="UP000187074"/>
    </source>
</evidence>
<gene>
    <name evidence="1" type="ORF">BK123_16745</name>
</gene>
<proteinExistence type="predicted"/>